<dbReference type="Proteomes" id="UP001175000">
    <property type="component" value="Unassembled WGS sequence"/>
</dbReference>
<reference evidence="1" key="1">
    <citation type="submission" date="2023-06" db="EMBL/GenBank/DDBJ databases">
        <title>Genome-scale phylogeny and comparative genomics of the fungal order Sordariales.</title>
        <authorList>
            <consortium name="Lawrence Berkeley National Laboratory"/>
            <person name="Hensen N."/>
            <person name="Bonometti L."/>
            <person name="Westerberg I."/>
            <person name="Brannstrom I.O."/>
            <person name="Guillou S."/>
            <person name="Cros-Aarteil S."/>
            <person name="Calhoun S."/>
            <person name="Haridas S."/>
            <person name="Kuo A."/>
            <person name="Mondo S."/>
            <person name="Pangilinan J."/>
            <person name="Riley R."/>
            <person name="Labutti K."/>
            <person name="Andreopoulos B."/>
            <person name="Lipzen A."/>
            <person name="Chen C."/>
            <person name="Yanf M."/>
            <person name="Daum C."/>
            <person name="Ng V."/>
            <person name="Clum A."/>
            <person name="Steindorff A."/>
            <person name="Ohm R."/>
            <person name="Martin F."/>
            <person name="Silar P."/>
            <person name="Natvig D."/>
            <person name="Lalanne C."/>
            <person name="Gautier V."/>
            <person name="Ament-Velasquez S.L."/>
            <person name="Kruys A."/>
            <person name="Hutchinson M.I."/>
            <person name="Powell A.J."/>
            <person name="Barry K."/>
            <person name="Miller A.N."/>
            <person name="Grigoriev I.V."/>
            <person name="Debuchy R."/>
            <person name="Gladieux P."/>
            <person name="Thoren M.H."/>
            <person name="Johannesson H."/>
        </authorList>
    </citation>
    <scope>NUCLEOTIDE SEQUENCE</scope>
    <source>
        <strain evidence="1">CBS 606.72</strain>
    </source>
</reference>
<keyword evidence="2" id="KW-1185">Reference proteome</keyword>
<accession>A0AA39WET1</accession>
<organism evidence="1 2">
    <name type="scientific">Immersiella caudata</name>
    <dbReference type="NCBI Taxonomy" id="314043"/>
    <lineage>
        <taxon>Eukaryota</taxon>
        <taxon>Fungi</taxon>
        <taxon>Dikarya</taxon>
        <taxon>Ascomycota</taxon>
        <taxon>Pezizomycotina</taxon>
        <taxon>Sordariomycetes</taxon>
        <taxon>Sordariomycetidae</taxon>
        <taxon>Sordariales</taxon>
        <taxon>Lasiosphaeriaceae</taxon>
        <taxon>Immersiella</taxon>
    </lineage>
</organism>
<protein>
    <submittedName>
        <fullName evidence="1">Uncharacterized protein</fullName>
    </submittedName>
</protein>
<comment type="caution">
    <text evidence="1">The sequence shown here is derived from an EMBL/GenBank/DDBJ whole genome shotgun (WGS) entry which is preliminary data.</text>
</comment>
<evidence type="ECO:0000313" key="2">
    <source>
        <dbReference type="Proteomes" id="UP001175000"/>
    </source>
</evidence>
<sequence length="108" mass="11841">MAMMKAFLQRREGGLSGRSWECLEVVFGCRGAEVLLCQKGWPRELPASRWQPEDTAAPSAPSPAVRGLGRFGGVSHEGKYPTFLTSHLAHLPSLHFSYRGGGTRKCKP</sequence>
<name>A0AA39WET1_9PEZI</name>
<evidence type="ECO:0000313" key="1">
    <source>
        <dbReference type="EMBL" id="KAK0614054.1"/>
    </source>
</evidence>
<gene>
    <name evidence="1" type="ORF">B0T14DRAFT_294339</name>
</gene>
<dbReference type="EMBL" id="JAULSU010000006">
    <property type="protein sequence ID" value="KAK0614054.1"/>
    <property type="molecule type" value="Genomic_DNA"/>
</dbReference>
<dbReference type="AlphaFoldDB" id="A0AA39WET1"/>
<proteinExistence type="predicted"/>